<gene>
    <name evidence="2" type="ORF">E2C01_091958</name>
</gene>
<protein>
    <submittedName>
        <fullName evidence="2">Uncharacterized protein</fullName>
    </submittedName>
</protein>
<dbReference type="Proteomes" id="UP000324222">
    <property type="component" value="Unassembled WGS sequence"/>
</dbReference>
<reference evidence="2 3" key="1">
    <citation type="submission" date="2019-05" db="EMBL/GenBank/DDBJ databases">
        <title>Another draft genome of Portunus trituberculatus and its Hox gene families provides insights of decapod evolution.</title>
        <authorList>
            <person name="Jeong J.-H."/>
            <person name="Song I."/>
            <person name="Kim S."/>
            <person name="Choi T."/>
            <person name="Kim D."/>
            <person name="Ryu S."/>
            <person name="Kim W."/>
        </authorList>
    </citation>
    <scope>NUCLEOTIDE SEQUENCE [LARGE SCALE GENOMIC DNA]</scope>
    <source>
        <tissue evidence="2">Muscle</tissue>
    </source>
</reference>
<feature type="compositionally biased region" description="Polar residues" evidence="1">
    <location>
        <begin position="60"/>
        <end position="72"/>
    </location>
</feature>
<proteinExistence type="predicted"/>
<dbReference type="EMBL" id="VSRR010106936">
    <property type="protein sequence ID" value="MPC96683.1"/>
    <property type="molecule type" value="Genomic_DNA"/>
</dbReference>
<keyword evidence="3" id="KW-1185">Reference proteome</keyword>
<evidence type="ECO:0000313" key="3">
    <source>
        <dbReference type="Proteomes" id="UP000324222"/>
    </source>
</evidence>
<dbReference type="AlphaFoldDB" id="A0A5B7JQG6"/>
<accession>A0A5B7JQG6</accession>
<feature type="region of interest" description="Disordered" evidence="1">
    <location>
        <begin position="33"/>
        <end position="72"/>
    </location>
</feature>
<comment type="caution">
    <text evidence="2">The sequence shown here is derived from an EMBL/GenBank/DDBJ whole genome shotgun (WGS) entry which is preliminary data.</text>
</comment>
<name>A0A5B7JQG6_PORTR</name>
<evidence type="ECO:0000313" key="2">
    <source>
        <dbReference type="EMBL" id="MPC96683.1"/>
    </source>
</evidence>
<organism evidence="2 3">
    <name type="scientific">Portunus trituberculatus</name>
    <name type="common">Swimming crab</name>
    <name type="synonym">Neptunus trituberculatus</name>
    <dbReference type="NCBI Taxonomy" id="210409"/>
    <lineage>
        <taxon>Eukaryota</taxon>
        <taxon>Metazoa</taxon>
        <taxon>Ecdysozoa</taxon>
        <taxon>Arthropoda</taxon>
        <taxon>Crustacea</taxon>
        <taxon>Multicrustacea</taxon>
        <taxon>Malacostraca</taxon>
        <taxon>Eumalacostraca</taxon>
        <taxon>Eucarida</taxon>
        <taxon>Decapoda</taxon>
        <taxon>Pleocyemata</taxon>
        <taxon>Brachyura</taxon>
        <taxon>Eubrachyura</taxon>
        <taxon>Portunoidea</taxon>
        <taxon>Portunidae</taxon>
        <taxon>Portuninae</taxon>
        <taxon>Portunus</taxon>
    </lineage>
</organism>
<evidence type="ECO:0000256" key="1">
    <source>
        <dbReference type="SAM" id="MobiDB-lite"/>
    </source>
</evidence>
<sequence>MEGRRNYATAKNVKDMELTIDSRTFLSCPQEALESHNKHATPKNVKECEGGEGGGGGRNHTASIFTSESKLK</sequence>